<dbReference type="GO" id="GO:0050660">
    <property type="term" value="F:flavin adenine dinucleotide binding"/>
    <property type="evidence" value="ECO:0007669"/>
    <property type="project" value="TreeGrafter"/>
</dbReference>
<dbReference type="InterPro" id="IPR045229">
    <property type="entry name" value="TPP_enz"/>
</dbReference>
<proteinExistence type="inferred from homology"/>
<dbReference type="PANTHER" id="PTHR18968:SF133">
    <property type="entry name" value="BENZOYLFORMATE DECARBOXYLASE"/>
    <property type="match status" value="1"/>
</dbReference>
<dbReference type="InterPro" id="IPR012001">
    <property type="entry name" value="Thiamin_PyroP_enz_TPP-bd_dom"/>
</dbReference>
<comment type="similarity">
    <text evidence="1">Belongs to the TPP enzyme family.</text>
</comment>
<feature type="domain" description="Thiamine pyrophosphate enzyme N-terminal TPP-binding" evidence="2">
    <location>
        <begin position="3"/>
        <end position="96"/>
    </location>
</feature>
<dbReference type="CDD" id="cd07035">
    <property type="entry name" value="TPP_PYR_POX_like"/>
    <property type="match status" value="1"/>
</dbReference>
<dbReference type="GO" id="GO:0003984">
    <property type="term" value="F:acetolactate synthase activity"/>
    <property type="evidence" value="ECO:0007669"/>
    <property type="project" value="TreeGrafter"/>
</dbReference>
<sequence length="143" mass="15098">MSLLAQEGVTHIFGNPGTTELAIMHALNDRAELAYVLGLQESVVVAMADGFARASGALTACNVHVAPGLGNAIGSIYNAYKSGSPLIITAGQQEQGHGLTEPLLYGPMIDMARPVVKWAHEISRIEDMPRIIHRAAKIATTAP</sequence>
<dbReference type="Pfam" id="PF02776">
    <property type="entry name" value="TPP_enzyme_N"/>
    <property type="match status" value="1"/>
</dbReference>
<reference evidence="3" key="1">
    <citation type="submission" date="2018-05" db="EMBL/GenBank/DDBJ databases">
        <authorList>
            <person name="Lanie J.A."/>
            <person name="Ng W.-L."/>
            <person name="Kazmierczak K.M."/>
            <person name="Andrzejewski T.M."/>
            <person name="Davidsen T.M."/>
            <person name="Wayne K.J."/>
            <person name="Tettelin H."/>
            <person name="Glass J.I."/>
            <person name="Rusch D."/>
            <person name="Podicherti R."/>
            <person name="Tsui H.-C.T."/>
            <person name="Winkler M.E."/>
        </authorList>
    </citation>
    <scope>NUCLEOTIDE SEQUENCE</scope>
</reference>
<dbReference type="EMBL" id="UINC01010118">
    <property type="protein sequence ID" value="SVA45138.1"/>
    <property type="molecule type" value="Genomic_DNA"/>
</dbReference>
<dbReference type="PANTHER" id="PTHR18968">
    <property type="entry name" value="THIAMINE PYROPHOSPHATE ENZYMES"/>
    <property type="match status" value="1"/>
</dbReference>
<feature type="non-terminal residue" evidence="3">
    <location>
        <position position="143"/>
    </location>
</feature>
<dbReference type="AlphaFoldDB" id="A0A381VZG1"/>
<name>A0A381VZG1_9ZZZZ</name>
<dbReference type="InterPro" id="IPR029061">
    <property type="entry name" value="THDP-binding"/>
</dbReference>
<organism evidence="3">
    <name type="scientific">marine metagenome</name>
    <dbReference type="NCBI Taxonomy" id="408172"/>
    <lineage>
        <taxon>unclassified sequences</taxon>
        <taxon>metagenomes</taxon>
        <taxon>ecological metagenomes</taxon>
    </lineage>
</organism>
<dbReference type="SUPFAM" id="SSF52518">
    <property type="entry name" value="Thiamin diphosphate-binding fold (THDP-binding)"/>
    <property type="match status" value="1"/>
</dbReference>
<protein>
    <recommendedName>
        <fullName evidence="2">Thiamine pyrophosphate enzyme N-terminal TPP-binding domain-containing protein</fullName>
    </recommendedName>
</protein>
<evidence type="ECO:0000313" key="3">
    <source>
        <dbReference type="EMBL" id="SVA45138.1"/>
    </source>
</evidence>
<evidence type="ECO:0000259" key="2">
    <source>
        <dbReference type="Pfam" id="PF02776"/>
    </source>
</evidence>
<dbReference type="GO" id="GO:0030976">
    <property type="term" value="F:thiamine pyrophosphate binding"/>
    <property type="evidence" value="ECO:0007669"/>
    <property type="project" value="InterPro"/>
</dbReference>
<accession>A0A381VZG1</accession>
<evidence type="ECO:0000256" key="1">
    <source>
        <dbReference type="ARBA" id="ARBA00007812"/>
    </source>
</evidence>
<dbReference type="Gene3D" id="3.40.50.970">
    <property type="match status" value="1"/>
</dbReference>
<gene>
    <name evidence="3" type="ORF">METZ01_LOCUS97992</name>
</gene>